<dbReference type="Proteomes" id="UP000596381">
    <property type="component" value="Segment"/>
</dbReference>
<keyword evidence="2" id="KW-1185">Reference proteome</keyword>
<protein>
    <submittedName>
        <fullName evidence="1">Uncharacterized protein</fullName>
    </submittedName>
</protein>
<dbReference type="InterPro" id="IPR036760">
    <property type="entry name" value="SspB-like_sf"/>
</dbReference>
<evidence type="ECO:0000313" key="2">
    <source>
        <dbReference type="Proteomes" id="UP000596381"/>
    </source>
</evidence>
<reference evidence="1 2" key="1">
    <citation type="submission" date="2020-12" db="EMBL/GenBank/DDBJ databases">
        <title>Genomic characterization of four novel bacteriophages infecting Klebsiella pneumoniae.</title>
        <authorList>
            <person name="Estrada Bonilla B."/>
            <person name="Costa A.R."/>
            <person name="van Rossum T."/>
            <person name="Hagedoorn S."/>
            <person name="Wallinga H."/>
            <person name="Xiao M."/>
            <person name="Song W."/>
            <person name="Haas P.-J."/>
            <person name="Nobrega F.L."/>
            <person name="Brouns S.J.J."/>
        </authorList>
    </citation>
    <scope>NUCLEOTIDE SEQUENCE [LARGE SCALE GENOMIC DNA]</scope>
</reference>
<organism evidence="1 2">
    <name type="scientific">Klebsiella phage vB_KpM_FBKp24</name>
    <dbReference type="NCBI Taxonomy" id="2801834"/>
    <lineage>
        <taxon>Viruses</taxon>
        <taxon>Duplodnaviria</taxon>
        <taxon>Heunggongvirae</taxon>
        <taxon>Uroviricota</taxon>
        <taxon>Caudoviricetes</taxon>
        <taxon>Chimalliviridae</taxon>
        <taxon>Maaswegvirus</taxon>
        <taxon>Maaswegvirus Kp24</taxon>
    </lineage>
</organism>
<accession>A0A7U0GBN7</accession>
<gene>
    <name evidence="1" type="ORF">vBKpMFBKp24_287</name>
</gene>
<dbReference type="Gene3D" id="2.30.30.220">
    <property type="entry name" value="SspB-like"/>
    <property type="match status" value="1"/>
</dbReference>
<dbReference type="EMBL" id="MW394391">
    <property type="protein sequence ID" value="QQV92212.1"/>
    <property type="molecule type" value="Genomic_DNA"/>
</dbReference>
<name>A0A7U0GBN7_9CAUD</name>
<sequence length="144" mass="15977">MSSLNKALFDAAYKWHCDQGNRIFIALNGKCISTNPILRSFIKPTPDVEGYEYLVLNISPHSCQLQSFDEGLFFEGRFGGKLASDTFSWDKVRVVLNPDTSDQNLALPYPVITGKEEVDPVTSTDNVTPMKKANPFSVIDGGKE</sequence>
<proteinExistence type="predicted"/>
<evidence type="ECO:0000313" key="1">
    <source>
        <dbReference type="EMBL" id="QQV92212.1"/>
    </source>
</evidence>